<dbReference type="AlphaFoldDB" id="A0A844YAF9"/>
<evidence type="ECO:0000313" key="2">
    <source>
        <dbReference type="Proteomes" id="UP000430272"/>
    </source>
</evidence>
<name>A0A844YAF9_9SPHN</name>
<comment type="caution">
    <text evidence="1">The sequence shown here is derived from an EMBL/GenBank/DDBJ whole genome shotgun (WGS) entry which is preliminary data.</text>
</comment>
<proteinExistence type="predicted"/>
<protein>
    <submittedName>
        <fullName evidence="1">Uncharacterized protein</fullName>
    </submittedName>
</protein>
<keyword evidence="2" id="KW-1185">Reference proteome</keyword>
<evidence type="ECO:0000313" key="1">
    <source>
        <dbReference type="EMBL" id="MXO54357.1"/>
    </source>
</evidence>
<sequence length="215" mass="25427">MEQLAHFDDVWLEEFRNKSKLPNDVALIDLQNELRKIGRHYRRIIETTPCDLKGSPFNKTLTQRGDWLQREVIRPTEKLLAALASENRAHFSTWPYEERFDDMPDYDRLADQLRVLLESSTELLSMVRSEQVGDAATNQELRFYIFKDIFAAVRKHLPKFVPKQGSYDLVENEKTKRFVGPFPDAIRHIYQHITGRDEQLVRLIRMVVKDPNWDL</sequence>
<reference evidence="1 2" key="1">
    <citation type="submission" date="2019-12" db="EMBL/GenBank/DDBJ databases">
        <title>Genomic-based taxomic classification of the family Erythrobacteraceae.</title>
        <authorList>
            <person name="Xu L."/>
        </authorList>
    </citation>
    <scope>NUCLEOTIDE SEQUENCE [LARGE SCALE GENOMIC DNA]</scope>
    <source>
        <strain evidence="1 2">JCM 17468</strain>
    </source>
</reference>
<dbReference type="Proteomes" id="UP000430272">
    <property type="component" value="Unassembled WGS sequence"/>
</dbReference>
<gene>
    <name evidence="1" type="ORF">GRI47_10120</name>
</gene>
<accession>A0A844YAF9</accession>
<organism evidence="1 2">
    <name type="scientific">Qipengyuania pelagi</name>
    <dbReference type="NCBI Taxonomy" id="994320"/>
    <lineage>
        <taxon>Bacteria</taxon>
        <taxon>Pseudomonadati</taxon>
        <taxon>Pseudomonadota</taxon>
        <taxon>Alphaproteobacteria</taxon>
        <taxon>Sphingomonadales</taxon>
        <taxon>Erythrobacteraceae</taxon>
        <taxon>Qipengyuania</taxon>
    </lineage>
</organism>
<dbReference type="RefSeq" id="WP_160661111.1">
    <property type="nucleotide sequence ID" value="NZ_BAABDV010000001.1"/>
</dbReference>
<dbReference type="EMBL" id="WTYD01000001">
    <property type="protein sequence ID" value="MXO54357.1"/>
    <property type="molecule type" value="Genomic_DNA"/>
</dbReference>
<dbReference type="OrthoDB" id="7842229at2"/>